<comment type="caution">
    <text evidence="2">The sequence shown here is derived from an EMBL/GenBank/DDBJ whole genome shotgun (WGS) entry which is preliminary data.</text>
</comment>
<evidence type="ECO:0000256" key="1">
    <source>
        <dbReference type="SAM" id="Phobius"/>
    </source>
</evidence>
<reference evidence="2 3" key="1">
    <citation type="submission" date="2017-06" db="EMBL/GenBank/DDBJ databases">
        <title>Draft Genome Sequence of Natranaerobius trueperi halophilic, alkalithermophilic bacteria from soda lakes.</title>
        <authorList>
            <person name="Zhao B."/>
        </authorList>
    </citation>
    <scope>NUCLEOTIDE SEQUENCE [LARGE SCALE GENOMIC DNA]</scope>
    <source>
        <strain evidence="2 3">DSM 18760</strain>
    </source>
</reference>
<keyword evidence="3" id="KW-1185">Reference proteome</keyword>
<keyword evidence="1" id="KW-0812">Transmembrane</keyword>
<proteinExistence type="predicted"/>
<dbReference type="EMBL" id="NIQC01000001">
    <property type="protein sequence ID" value="OWZ84864.1"/>
    <property type="molecule type" value="Genomic_DNA"/>
</dbReference>
<protein>
    <submittedName>
        <fullName evidence="2">Uncharacterized protein</fullName>
    </submittedName>
</protein>
<organism evidence="2 3">
    <name type="scientific">Natranaerobius trueperi</name>
    <dbReference type="NCBI Taxonomy" id="759412"/>
    <lineage>
        <taxon>Bacteria</taxon>
        <taxon>Bacillati</taxon>
        <taxon>Bacillota</taxon>
        <taxon>Clostridia</taxon>
        <taxon>Natranaerobiales</taxon>
        <taxon>Natranaerobiaceae</taxon>
        <taxon>Natranaerobius</taxon>
    </lineage>
</organism>
<keyword evidence="1" id="KW-0472">Membrane</keyword>
<sequence>MSTIHFFFDNTKSFSNHFNFYPIRCYLSDFNASSYKYTEAIIKKQIFKKGGKTMSKLRIALLTGLFTVLSQIAVTSTASASLMIAYQPKLPKSLR</sequence>
<feature type="transmembrane region" description="Helical" evidence="1">
    <location>
        <begin position="59"/>
        <end position="86"/>
    </location>
</feature>
<dbReference type="AlphaFoldDB" id="A0A226C2L4"/>
<dbReference type="InterPro" id="IPR009229">
    <property type="entry name" value="AgrD"/>
</dbReference>
<dbReference type="Proteomes" id="UP000214588">
    <property type="component" value="Unassembled WGS sequence"/>
</dbReference>
<keyword evidence="1" id="KW-1133">Transmembrane helix</keyword>
<dbReference type="NCBIfam" id="TIGR04223">
    <property type="entry name" value="quorum_AgrD"/>
    <property type="match status" value="1"/>
</dbReference>
<evidence type="ECO:0000313" key="2">
    <source>
        <dbReference type="EMBL" id="OWZ84864.1"/>
    </source>
</evidence>
<evidence type="ECO:0000313" key="3">
    <source>
        <dbReference type="Proteomes" id="UP000214588"/>
    </source>
</evidence>
<accession>A0A226C2L4</accession>
<gene>
    <name evidence="2" type="ORF">CDO51_00200</name>
</gene>
<name>A0A226C2L4_9FIRM</name>